<dbReference type="Gene3D" id="2.60.120.620">
    <property type="entry name" value="q2cbj1_9rhob like domain"/>
    <property type="match status" value="1"/>
</dbReference>
<dbReference type="eggNOG" id="KOG1591">
    <property type="taxonomic scope" value="Eukaryota"/>
</dbReference>
<dbReference type="GO" id="GO:0004656">
    <property type="term" value="F:procollagen-proline 4-dioxygenase activity"/>
    <property type="evidence" value="ECO:0007669"/>
    <property type="project" value="TreeGrafter"/>
</dbReference>
<gene>
    <name evidence="8" type="ORF">GUITHDRAFT_84780</name>
</gene>
<dbReference type="OMA" id="QDECEFL"/>
<dbReference type="KEGG" id="gtt:GUITHDRAFT_84780"/>
<dbReference type="PANTHER" id="PTHR10869">
    <property type="entry name" value="PROLYL 4-HYDROXYLASE ALPHA SUBUNIT"/>
    <property type="match status" value="1"/>
</dbReference>
<reference evidence="9" key="3">
    <citation type="submission" date="2015-06" db="UniProtKB">
        <authorList>
            <consortium name="EnsemblProtists"/>
        </authorList>
    </citation>
    <scope>IDENTIFICATION</scope>
</reference>
<evidence type="ECO:0000313" key="9">
    <source>
        <dbReference type="EnsemblProtists" id="EKX52261"/>
    </source>
</evidence>
<dbReference type="InterPro" id="IPR045054">
    <property type="entry name" value="P4HA-like"/>
</dbReference>
<keyword evidence="3" id="KW-0223">Dioxygenase</keyword>
<keyword evidence="10" id="KW-1185">Reference proteome</keyword>
<evidence type="ECO:0000256" key="2">
    <source>
        <dbReference type="ARBA" id="ARBA00022723"/>
    </source>
</evidence>
<accession>L1JUL5</accession>
<dbReference type="EMBL" id="JH992973">
    <property type="protein sequence ID" value="EKX52261.1"/>
    <property type="molecule type" value="Genomic_DNA"/>
</dbReference>
<evidence type="ECO:0000256" key="3">
    <source>
        <dbReference type="ARBA" id="ARBA00022964"/>
    </source>
</evidence>
<keyword evidence="2" id="KW-0479">Metal-binding</keyword>
<reference evidence="10" key="2">
    <citation type="submission" date="2012-11" db="EMBL/GenBank/DDBJ databases">
        <authorList>
            <person name="Kuo A."/>
            <person name="Curtis B.A."/>
            <person name="Tanifuji G."/>
            <person name="Burki F."/>
            <person name="Gruber A."/>
            <person name="Irimia M."/>
            <person name="Maruyama S."/>
            <person name="Arias M.C."/>
            <person name="Ball S.G."/>
            <person name="Gile G.H."/>
            <person name="Hirakawa Y."/>
            <person name="Hopkins J.F."/>
            <person name="Rensing S.A."/>
            <person name="Schmutz J."/>
            <person name="Symeonidi A."/>
            <person name="Elias M."/>
            <person name="Eveleigh R.J."/>
            <person name="Herman E.K."/>
            <person name="Klute M.J."/>
            <person name="Nakayama T."/>
            <person name="Obornik M."/>
            <person name="Reyes-Prieto A."/>
            <person name="Armbrust E.V."/>
            <person name="Aves S.J."/>
            <person name="Beiko R.G."/>
            <person name="Coutinho P."/>
            <person name="Dacks J.B."/>
            <person name="Durnford D.G."/>
            <person name="Fast N.M."/>
            <person name="Green B.R."/>
            <person name="Grisdale C."/>
            <person name="Hempe F."/>
            <person name="Henrissat B."/>
            <person name="Hoppner M.P."/>
            <person name="Ishida K.-I."/>
            <person name="Kim E."/>
            <person name="Koreny L."/>
            <person name="Kroth P.G."/>
            <person name="Liu Y."/>
            <person name="Malik S.-B."/>
            <person name="Maier U.G."/>
            <person name="McRose D."/>
            <person name="Mock T."/>
            <person name="Neilson J.A."/>
            <person name="Onodera N.T."/>
            <person name="Poole A.M."/>
            <person name="Pritham E.J."/>
            <person name="Richards T.A."/>
            <person name="Rocap G."/>
            <person name="Roy S.W."/>
            <person name="Sarai C."/>
            <person name="Schaack S."/>
            <person name="Shirato S."/>
            <person name="Slamovits C.H."/>
            <person name="Spencer D.F."/>
            <person name="Suzuki S."/>
            <person name="Worden A.Z."/>
            <person name="Zauner S."/>
            <person name="Barry K."/>
            <person name="Bell C."/>
            <person name="Bharti A.K."/>
            <person name="Crow J.A."/>
            <person name="Grimwood J."/>
            <person name="Kramer R."/>
            <person name="Lindquist E."/>
            <person name="Lucas S."/>
            <person name="Salamov A."/>
            <person name="McFadden G.I."/>
            <person name="Lane C.E."/>
            <person name="Keeling P.J."/>
            <person name="Gray M.W."/>
            <person name="Grigoriev I.V."/>
            <person name="Archibald J.M."/>
        </authorList>
    </citation>
    <scope>NUCLEOTIDE SEQUENCE</scope>
    <source>
        <strain evidence="10">CCMP2712</strain>
    </source>
</reference>
<dbReference type="GO" id="GO:0031418">
    <property type="term" value="F:L-ascorbic acid binding"/>
    <property type="evidence" value="ECO:0007669"/>
    <property type="project" value="InterPro"/>
</dbReference>
<evidence type="ECO:0000256" key="4">
    <source>
        <dbReference type="ARBA" id="ARBA00023002"/>
    </source>
</evidence>
<feature type="domain" description="Prolyl 4-hydroxylase alpha subunit" evidence="7">
    <location>
        <begin position="42"/>
        <end position="199"/>
    </location>
</feature>
<evidence type="ECO:0000256" key="6">
    <source>
        <dbReference type="SAM" id="MobiDB-lite"/>
    </source>
</evidence>
<keyword evidence="5" id="KW-0408">Iron</keyword>
<evidence type="ECO:0000256" key="5">
    <source>
        <dbReference type="ARBA" id="ARBA00023004"/>
    </source>
</evidence>
<name>L1JUL5_GUITC</name>
<reference evidence="8 10" key="1">
    <citation type="journal article" date="2012" name="Nature">
        <title>Algal genomes reveal evolutionary mosaicism and the fate of nucleomorphs.</title>
        <authorList>
            <consortium name="DOE Joint Genome Institute"/>
            <person name="Curtis B.A."/>
            <person name="Tanifuji G."/>
            <person name="Burki F."/>
            <person name="Gruber A."/>
            <person name="Irimia M."/>
            <person name="Maruyama S."/>
            <person name="Arias M.C."/>
            <person name="Ball S.G."/>
            <person name="Gile G.H."/>
            <person name="Hirakawa Y."/>
            <person name="Hopkins J.F."/>
            <person name="Kuo A."/>
            <person name="Rensing S.A."/>
            <person name="Schmutz J."/>
            <person name="Symeonidi A."/>
            <person name="Elias M."/>
            <person name="Eveleigh R.J."/>
            <person name="Herman E.K."/>
            <person name="Klute M.J."/>
            <person name="Nakayama T."/>
            <person name="Obornik M."/>
            <person name="Reyes-Prieto A."/>
            <person name="Armbrust E.V."/>
            <person name="Aves S.J."/>
            <person name="Beiko R.G."/>
            <person name="Coutinho P."/>
            <person name="Dacks J.B."/>
            <person name="Durnford D.G."/>
            <person name="Fast N.M."/>
            <person name="Green B.R."/>
            <person name="Grisdale C.J."/>
            <person name="Hempel F."/>
            <person name="Henrissat B."/>
            <person name="Hoppner M.P."/>
            <person name="Ishida K."/>
            <person name="Kim E."/>
            <person name="Koreny L."/>
            <person name="Kroth P.G."/>
            <person name="Liu Y."/>
            <person name="Malik S.B."/>
            <person name="Maier U.G."/>
            <person name="McRose D."/>
            <person name="Mock T."/>
            <person name="Neilson J.A."/>
            <person name="Onodera N.T."/>
            <person name="Poole A.M."/>
            <person name="Pritham E.J."/>
            <person name="Richards T.A."/>
            <person name="Rocap G."/>
            <person name="Roy S.W."/>
            <person name="Sarai C."/>
            <person name="Schaack S."/>
            <person name="Shirato S."/>
            <person name="Slamovits C.H."/>
            <person name="Spencer D.F."/>
            <person name="Suzuki S."/>
            <person name="Worden A.Z."/>
            <person name="Zauner S."/>
            <person name="Barry K."/>
            <person name="Bell C."/>
            <person name="Bharti A.K."/>
            <person name="Crow J.A."/>
            <person name="Grimwood J."/>
            <person name="Kramer R."/>
            <person name="Lindquist E."/>
            <person name="Lucas S."/>
            <person name="Salamov A."/>
            <person name="McFadden G.I."/>
            <person name="Lane C.E."/>
            <person name="Keeling P.J."/>
            <person name="Gray M.W."/>
            <person name="Grigoriev I.V."/>
            <person name="Archibald J.M."/>
        </authorList>
    </citation>
    <scope>NUCLEOTIDE SEQUENCE</scope>
    <source>
        <strain evidence="8 10">CCMP2712</strain>
    </source>
</reference>
<evidence type="ECO:0000259" key="7">
    <source>
        <dbReference type="SMART" id="SM00702"/>
    </source>
</evidence>
<keyword evidence="4" id="KW-0560">Oxidoreductase</keyword>
<dbReference type="OrthoDB" id="420380at2759"/>
<dbReference type="Proteomes" id="UP000011087">
    <property type="component" value="Unassembled WGS sequence"/>
</dbReference>
<feature type="region of interest" description="Disordered" evidence="6">
    <location>
        <begin position="1"/>
        <end position="21"/>
    </location>
</feature>
<dbReference type="STRING" id="905079.L1JUL5"/>
<organism evidence="8">
    <name type="scientific">Guillardia theta (strain CCMP2712)</name>
    <name type="common">Cryptophyte</name>
    <dbReference type="NCBI Taxonomy" id="905079"/>
    <lineage>
        <taxon>Eukaryota</taxon>
        <taxon>Cryptophyceae</taxon>
        <taxon>Pyrenomonadales</taxon>
        <taxon>Geminigeraceae</taxon>
        <taxon>Guillardia</taxon>
    </lineage>
</organism>
<proteinExistence type="predicted"/>
<dbReference type="GeneID" id="17308743"/>
<protein>
    <recommendedName>
        <fullName evidence="7">Prolyl 4-hydroxylase alpha subunit domain-containing protein</fullName>
    </recommendedName>
</protein>
<sequence length="199" mass="22489">MTYYEDQEPDDSEYSSQPIQKSKVSSRKVVREFWIEKIMESPRIFVLHNLLSKEECENLRDLGIARGMKRNAQSPVLGDDPRKHEVATLDFNENDFVRRLEDKLANLTRTSSSHGEAFQIIRYAQSDFYPEHVDYIDPAKSDLLGKGKSEIATVIIYLKSADSGGETFFNSVNTKITVASGDAILYTDSPICVLATELA</sequence>
<dbReference type="GO" id="GO:0005783">
    <property type="term" value="C:endoplasmic reticulum"/>
    <property type="evidence" value="ECO:0007669"/>
    <property type="project" value="TreeGrafter"/>
</dbReference>
<dbReference type="AlphaFoldDB" id="L1JUL5"/>
<dbReference type="PANTHER" id="PTHR10869:SF246">
    <property type="entry name" value="TRANSMEMBRANE PROLYL 4-HYDROXYLASE"/>
    <property type="match status" value="1"/>
</dbReference>
<dbReference type="PaxDb" id="55529-EKX52261"/>
<dbReference type="HOGENOM" id="CLU_1374540_0_0_1"/>
<dbReference type="RefSeq" id="XP_005839241.1">
    <property type="nucleotide sequence ID" value="XM_005839184.1"/>
</dbReference>
<dbReference type="GO" id="GO:0005506">
    <property type="term" value="F:iron ion binding"/>
    <property type="evidence" value="ECO:0007669"/>
    <property type="project" value="InterPro"/>
</dbReference>
<comment type="cofactor">
    <cofactor evidence="1">
        <name>L-ascorbate</name>
        <dbReference type="ChEBI" id="CHEBI:38290"/>
    </cofactor>
</comment>
<feature type="compositionally biased region" description="Acidic residues" evidence="6">
    <location>
        <begin position="1"/>
        <end position="13"/>
    </location>
</feature>
<dbReference type="EnsemblProtists" id="EKX52261">
    <property type="protein sequence ID" value="EKX52261"/>
    <property type="gene ID" value="GUITHDRAFT_84780"/>
</dbReference>
<evidence type="ECO:0000313" key="8">
    <source>
        <dbReference type="EMBL" id="EKX52261.1"/>
    </source>
</evidence>
<evidence type="ECO:0000313" key="10">
    <source>
        <dbReference type="Proteomes" id="UP000011087"/>
    </source>
</evidence>
<dbReference type="InterPro" id="IPR006620">
    <property type="entry name" value="Pro_4_hyd_alph"/>
</dbReference>
<dbReference type="SMART" id="SM00702">
    <property type="entry name" value="P4Hc"/>
    <property type="match status" value="1"/>
</dbReference>
<evidence type="ECO:0000256" key="1">
    <source>
        <dbReference type="ARBA" id="ARBA00001961"/>
    </source>
</evidence>